<keyword evidence="2" id="KW-1185">Reference proteome</keyword>
<reference evidence="1" key="1">
    <citation type="submission" date="2016-03" db="EMBL/GenBank/DDBJ databases">
        <title>Mechanisms controlling the formation of the plant cell surface in tip-growing cells are functionally conserved among land plants.</title>
        <authorList>
            <person name="Honkanen S."/>
            <person name="Jones V.A."/>
            <person name="Morieri G."/>
            <person name="Champion C."/>
            <person name="Hetherington A.J."/>
            <person name="Kelly S."/>
            <person name="Saint-Marcoux D."/>
            <person name="Proust H."/>
            <person name="Prescott H."/>
            <person name="Dolan L."/>
        </authorList>
    </citation>
    <scope>NUCLEOTIDE SEQUENCE [LARGE SCALE GENOMIC DNA]</scope>
    <source>
        <tissue evidence="1">Whole gametophyte</tissue>
    </source>
</reference>
<comment type="caution">
    <text evidence="1">The sequence shown here is derived from an EMBL/GenBank/DDBJ whole genome shotgun (WGS) entry which is preliminary data.</text>
</comment>
<dbReference type="EMBL" id="LVLJ01001235">
    <property type="protein sequence ID" value="OAE30838.1"/>
    <property type="molecule type" value="Genomic_DNA"/>
</dbReference>
<gene>
    <name evidence="1" type="ORF">AXG93_857s1410</name>
</gene>
<name>A0A176WCA4_MARPO</name>
<accession>A0A176WCA4</accession>
<dbReference type="AlphaFoldDB" id="A0A176WCA4"/>
<evidence type="ECO:0000313" key="1">
    <source>
        <dbReference type="EMBL" id="OAE30838.1"/>
    </source>
</evidence>
<proteinExistence type="predicted"/>
<protein>
    <submittedName>
        <fullName evidence="1">Uncharacterized protein</fullName>
    </submittedName>
</protein>
<dbReference type="Proteomes" id="UP000077202">
    <property type="component" value="Unassembled WGS sequence"/>
</dbReference>
<organism evidence="1 2">
    <name type="scientific">Marchantia polymorpha subsp. ruderalis</name>
    <dbReference type="NCBI Taxonomy" id="1480154"/>
    <lineage>
        <taxon>Eukaryota</taxon>
        <taxon>Viridiplantae</taxon>
        <taxon>Streptophyta</taxon>
        <taxon>Embryophyta</taxon>
        <taxon>Marchantiophyta</taxon>
        <taxon>Marchantiopsida</taxon>
        <taxon>Marchantiidae</taxon>
        <taxon>Marchantiales</taxon>
        <taxon>Marchantiaceae</taxon>
        <taxon>Marchantia</taxon>
    </lineage>
</organism>
<evidence type="ECO:0000313" key="2">
    <source>
        <dbReference type="Proteomes" id="UP000077202"/>
    </source>
</evidence>
<sequence length="135" mass="15237">MEDDDDAVVGDDDFLGAVDEEVVQEKYREARENNQHAREPESPMKQSVAVTLPRLWLLLPALSQDAVGHSFGESIPRLKLQYCNLSRVKAQSVTVSEKPYPGCSYFILSRVRAQRSQFRETIPSGCFNLSHVPDQ</sequence>